<evidence type="ECO:0000313" key="1">
    <source>
        <dbReference type="Proteomes" id="UP000095286"/>
    </source>
</evidence>
<name>A0AC35TXY7_9BILA</name>
<dbReference type="Proteomes" id="UP000095286">
    <property type="component" value="Unplaced"/>
</dbReference>
<proteinExistence type="predicted"/>
<sequence length="781" mass="87257">MLLIYIILVFSNLLLPSHAFGLLRVATLLPPHQKNNLLDNDWSALTNPTYSKSTSGEKNFDKDIAELPKGPVVNDWNLNHGPKIGKDDTDKCYCNYPEELCDGEDFCIKHRNAACFHSISEHVNAETQNIDTVHSYGCAPLESGSDASHFTCNAYRAIHSNPTSIVCCYEGSYCNFNITPPAPLRRQFIDINPPNILGALFDFDEHPIRAWLVTSLAIFIAFSFVVVCIGGASKVVKSIYLAQRNADIRKTSPLYLNCLDAKNTNVVVDNSLLIVPTNDYLEYSSGSGSQQACLNQRTIALDLEMDISVSKGRFGEVHRAKYRGSYVAVKTFYTTVEDSWKNEKEIYLTQMFNHENILQFIAADIGSVDSITKMLLITDYHDLGSLYDYLQNDNGICIREGLNLAVTSASGLEHLHRAIHGTGSRIKPEIAHRDIKSKNIIVKRQGVCCIADFGMAIKNDEYISQTVATIKIKVGTKRYMAPELLRESLNKYDFESFKQSDIYSFALVLWEIGQKINDTEFQINNTHSRLPMDSANKMVFNDDCNDPVEGTANAVSCNSMCFEMLIEDPDTKSAAITKTLVVRGCHEDITKSEANLRDMNMDADSRFCEWDQKYIKFDQTGNQQNVNFLASVCEKMDFCNKKYAVPASGAFPLTAAKSCLGSTINPKKNLKCWACDTIDSNCEANPCDGKKYCLKSYVKTKEQILVHKACTDVNPYFSDTYCPGTGSQYSLGGSVRVPSDMGSCYCNDKDYCNTGSNLLAPFKSVLIMLVLTFIFKSYLQQ</sequence>
<accession>A0AC35TXY7</accession>
<evidence type="ECO:0000313" key="2">
    <source>
        <dbReference type="WBParaSite" id="RSKR_0000584300.1"/>
    </source>
</evidence>
<organism evidence="1 2">
    <name type="scientific">Rhabditophanes sp. KR3021</name>
    <dbReference type="NCBI Taxonomy" id="114890"/>
    <lineage>
        <taxon>Eukaryota</taxon>
        <taxon>Metazoa</taxon>
        <taxon>Ecdysozoa</taxon>
        <taxon>Nematoda</taxon>
        <taxon>Chromadorea</taxon>
        <taxon>Rhabditida</taxon>
        <taxon>Tylenchina</taxon>
        <taxon>Panagrolaimomorpha</taxon>
        <taxon>Strongyloidoidea</taxon>
        <taxon>Alloionematidae</taxon>
        <taxon>Rhabditophanes</taxon>
    </lineage>
</organism>
<dbReference type="WBParaSite" id="RSKR_0000584300.1">
    <property type="protein sequence ID" value="RSKR_0000584300.1"/>
    <property type="gene ID" value="RSKR_0000584300"/>
</dbReference>
<reference evidence="2" key="1">
    <citation type="submission" date="2016-11" db="UniProtKB">
        <authorList>
            <consortium name="WormBaseParasite"/>
        </authorList>
    </citation>
    <scope>IDENTIFICATION</scope>
    <source>
        <strain evidence="2">KR3021</strain>
    </source>
</reference>
<protein>
    <submittedName>
        <fullName evidence="2">Receptor protein serine/threonine kinase</fullName>
    </submittedName>
</protein>